<dbReference type="Pfam" id="PF00829">
    <property type="entry name" value="Ribosomal_L21p"/>
    <property type="match status" value="1"/>
</dbReference>
<dbReference type="GO" id="GO:0005840">
    <property type="term" value="C:ribosome"/>
    <property type="evidence" value="ECO:0007669"/>
    <property type="project" value="UniProtKB-KW"/>
</dbReference>
<protein>
    <recommendedName>
        <fullName evidence="6">Large ribosomal subunit protein bL21</fullName>
    </recommendedName>
</protein>
<dbReference type="GO" id="GO:0005737">
    <property type="term" value="C:cytoplasm"/>
    <property type="evidence" value="ECO:0007669"/>
    <property type="project" value="UniProtKB-ARBA"/>
</dbReference>
<dbReference type="InterPro" id="IPR001787">
    <property type="entry name" value="Ribosomal_bL21"/>
</dbReference>
<evidence type="ECO:0000256" key="5">
    <source>
        <dbReference type="ARBA" id="ARBA00023274"/>
    </source>
</evidence>
<evidence type="ECO:0000313" key="9">
    <source>
        <dbReference type="Proteomes" id="UP000438699"/>
    </source>
</evidence>
<keyword evidence="4 6" id="KW-0689">Ribosomal protein</keyword>
<keyword evidence="3 6" id="KW-0694">RNA-binding</keyword>
<evidence type="ECO:0000256" key="2">
    <source>
        <dbReference type="ARBA" id="ARBA00022730"/>
    </source>
</evidence>
<dbReference type="InterPro" id="IPR028909">
    <property type="entry name" value="bL21-like"/>
</dbReference>
<evidence type="ECO:0000256" key="1">
    <source>
        <dbReference type="ARBA" id="ARBA00008563"/>
    </source>
</evidence>
<dbReference type="GO" id="GO:1990904">
    <property type="term" value="C:ribonucleoprotein complex"/>
    <property type="evidence" value="ECO:0007669"/>
    <property type="project" value="UniProtKB-KW"/>
</dbReference>
<accession>A0A6N6N6J8</accession>
<name>A0A6N6N6J8_9BACT</name>
<dbReference type="GO" id="GO:0003735">
    <property type="term" value="F:structural constituent of ribosome"/>
    <property type="evidence" value="ECO:0007669"/>
    <property type="project" value="InterPro"/>
</dbReference>
<keyword evidence="5 6" id="KW-0687">Ribonucleoprotein</keyword>
<dbReference type="InterPro" id="IPR036164">
    <property type="entry name" value="bL21-like_sf"/>
</dbReference>
<organism evidence="8 9">
    <name type="scientific">Pseudodesulfovibrio senegalensis</name>
    <dbReference type="NCBI Taxonomy" id="1721087"/>
    <lineage>
        <taxon>Bacteria</taxon>
        <taxon>Pseudomonadati</taxon>
        <taxon>Thermodesulfobacteriota</taxon>
        <taxon>Desulfovibrionia</taxon>
        <taxon>Desulfovibrionales</taxon>
        <taxon>Desulfovibrionaceae</taxon>
    </lineage>
</organism>
<dbReference type="PANTHER" id="PTHR21349:SF0">
    <property type="entry name" value="LARGE RIBOSOMAL SUBUNIT PROTEIN BL21M"/>
    <property type="match status" value="1"/>
</dbReference>
<dbReference type="HAMAP" id="MF_01363">
    <property type="entry name" value="Ribosomal_bL21"/>
    <property type="match status" value="1"/>
</dbReference>
<dbReference type="RefSeq" id="WP_151149433.1">
    <property type="nucleotide sequence ID" value="NZ_WAIE01000001.1"/>
</dbReference>
<keyword evidence="9" id="KW-1185">Reference proteome</keyword>
<dbReference type="NCBIfam" id="TIGR00061">
    <property type="entry name" value="L21"/>
    <property type="match status" value="1"/>
</dbReference>
<evidence type="ECO:0000313" key="8">
    <source>
        <dbReference type="EMBL" id="KAB1443105.1"/>
    </source>
</evidence>
<proteinExistence type="inferred from homology"/>
<dbReference type="PANTHER" id="PTHR21349">
    <property type="entry name" value="50S RIBOSOMAL PROTEIN L21"/>
    <property type="match status" value="1"/>
</dbReference>
<dbReference type="OrthoDB" id="9813334at2"/>
<evidence type="ECO:0000256" key="3">
    <source>
        <dbReference type="ARBA" id="ARBA00022884"/>
    </source>
</evidence>
<dbReference type="AlphaFoldDB" id="A0A6N6N6J8"/>
<comment type="similarity">
    <text evidence="1 6 7">Belongs to the bacterial ribosomal protein bL21 family.</text>
</comment>
<dbReference type="Proteomes" id="UP000438699">
    <property type="component" value="Unassembled WGS sequence"/>
</dbReference>
<dbReference type="GO" id="GO:0006412">
    <property type="term" value="P:translation"/>
    <property type="evidence" value="ECO:0007669"/>
    <property type="project" value="UniProtKB-UniRule"/>
</dbReference>
<comment type="subunit">
    <text evidence="6">Part of the 50S ribosomal subunit. Contacts protein L20.</text>
</comment>
<dbReference type="EMBL" id="WAIE01000001">
    <property type="protein sequence ID" value="KAB1443105.1"/>
    <property type="molecule type" value="Genomic_DNA"/>
</dbReference>
<reference evidence="8 9" key="1">
    <citation type="journal article" date="2017" name="Int. J. Syst. Evol. Microbiol.">
        <title>Desulfovibrio senegalensis sp. nov., a mesophilic sulfate reducer isolated from marine sediment.</title>
        <authorList>
            <person name="Thioye A."/>
            <person name="Gam Z.B.A."/>
            <person name="Mbengue M."/>
            <person name="Cayol J.L."/>
            <person name="Joseph-Bartoli M."/>
            <person name="Toure-Kane C."/>
            <person name="Labat M."/>
        </authorList>
    </citation>
    <scope>NUCLEOTIDE SEQUENCE [LARGE SCALE GENOMIC DNA]</scope>
    <source>
        <strain evidence="8 9">DSM 101509</strain>
    </source>
</reference>
<evidence type="ECO:0000256" key="6">
    <source>
        <dbReference type="HAMAP-Rule" id="MF_01363"/>
    </source>
</evidence>
<evidence type="ECO:0000256" key="4">
    <source>
        <dbReference type="ARBA" id="ARBA00022980"/>
    </source>
</evidence>
<dbReference type="SUPFAM" id="SSF141091">
    <property type="entry name" value="L21p-like"/>
    <property type="match status" value="1"/>
</dbReference>
<sequence>MFAIIEAGGKQYRVEEGLEFNVDLMKANAGDTLAIDKVLLVDAKGDTKIGAPYVDGAKVECEVLGHTRGKKVIVFHKLPKKDARKTQGHRHDYTQLKVKSITA</sequence>
<comment type="caution">
    <text evidence="8">The sequence shown here is derived from an EMBL/GenBank/DDBJ whole genome shotgun (WGS) entry which is preliminary data.</text>
</comment>
<evidence type="ECO:0000256" key="7">
    <source>
        <dbReference type="RuleBase" id="RU000562"/>
    </source>
</evidence>
<comment type="function">
    <text evidence="6 7">This protein binds to 23S rRNA in the presence of protein L20.</text>
</comment>
<gene>
    <name evidence="6 8" type="primary">rplU</name>
    <name evidence="8" type="ORF">F8A88_02240</name>
</gene>
<dbReference type="GO" id="GO:0019843">
    <property type="term" value="F:rRNA binding"/>
    <property type="evidence" value="ECO:0007669"/>
    <property type="project" value="UniProtKB-UniRule"/>
</dbReference>
<keyword evidence="2 6" id="KW-0699">rRNA-binding</keyword>